<dbReference type="AlphaFoldDB" id="A0A655PYV8"/>
<name>A0A655PYV8_VIBCL</name>
<gene>
    <name evidence="1" type="ORF">ERS013165_01252</name>
</gene>
<evidence type="ECO:0000313" key="1">
    <source>
        <dbReference type="EMBL" id="CSA30363.1"/>
    </source>
</evidence>
<dbReference type="Proteomes" id="UP000044806">
    <property type="component" value="Unassembled WGS sequence"/>
</dbReference>
<proteinExistence type="predicted"/>
<reference evidence="1 2" key="1">
    <citation type="submission" date="2015-07" db="EMBL/GenBank/DDBJ databases">
        <authorList>
            <consortium name="Pathogen Informatics"/>
        </authorList>
    </citation>
    <scope>NUCLEOTIDE SEQUENCE [LARGE SCALE GENOMIC DNA]</scope>
    <source>
        <strain evidence="1 2">A51</strain>
    </source>
</reference>
<dbReference type="EMBL" id="CWOW01000005">
    <property type="protein sequence ID" value="CSA30363.1"/>
    <property type="molecule type" value="Genomic_DNA"/>
</dbReference>
<accession>A0A655PYV8</accession>
<sequence length="58" mass="6355">MRFRLLSTPMNGERFQAGSANKVGSPPIPLTLARKNTQHSLLSVGWLGKSGGKKSLWF</sequence>
<organism evidence="1 2">
    <name type="scientific">Vibrio cholerae</name>
    <dbReference type="NCBI Taxonomy" id="666"/>
    <lineage>
        <taxon>Bacteria</taxon>
        <taxon>Pseudomonadati</taxon>
        <taxon>Pseudomonadota</taxon>
        <taxon>Gammaproteobacteria</taxon>
        <taxon>Vibrionales</taxon>
        <taxon>Vibrionaceae</taxon>
        <taxon>Vibrio</taxon>
    </lineage>
</organism>
<protein>
    <submittedName>
        <fullName evidence="1">Uncharacterized protein</fullName>
    </submittedName>
</protein>
<evidence type="ECO:0000313" key="2">
    <source>
        <dbReference type="Proteomes" id="UP000044806"/>
    </source>
</evidence>